<dbReference type="SUPFAM" id="SSF141673">
    <property type="entry name" value="MOSC N-terminal domain-like"/>
    <property type="match status" value="1"/>
</dbReference>
<proteinExistence type="predicted"/>
<dbReference type="GO" id="GO:0030151">
    <property type="term" value="F:molybdenum ion binding"/>
    <property type="evidence" value="ECO:0007669"/>
    <property type="project" value="InterPro"/>
</dbReference>
<dbReference type="AlphaFoldDB" id="A0A7S2TQB1"/>
<dbReference type="SUPFAM" id="SSF50800">
    <property type="entry name" value="PK beta-barrel domain-like"/>
    <property type="match status" value="1"/>
</dbReference>
<dbReference type="PANTHER" id="PTHR14237">
    <property type="entry name" value="MOLYBDOPTERIN COFACTOR SULFURASE MOSC"/>
    <property type="match status" value="1"/>
</dbReference>
<dbReference type="PANTHER" id="PTHR14237:SF19">
    <property type="entry name" value="MITOCHONDRIAL AMIDOXIME REDUCING COMPONENT 1"/>
    <property type="match status" value="1"/>
</dbReference>
<dbReference type="InterPro" id="IPR005302">
    <property type="entry name" value="MoCF_Sase_C"/>
</dbReference>
<accession>A0A7S2TQB1</accession>
<sequence length="363" mass="40688">MMWFVLGVLLLGGLAFVAVVVGKLIASRSKDSGGFVSAVYIYPVKSCKGMRLLKKDDDAGQITRLGFKWDRRFMVVERKSNLFVSQRKYPKMANIEPWLSASDDSDGTTMVTLKLTYAAGRTRSTTTTHVERFSLQDAKTDKMPKQEVKVWGDTMVATRLSDDAAKWLSSVLDLDCYLVTVISDSDHSRPVAKGYEVFSGDQAGGFPDGFPFLLASKESLALVNSKLKQDHAQPIPMDRFRPNIVVEGVSEPFAEDHWAKIMIGDVDFRVAKPCSRCSMPCVDQKTGTRNKDNQPTKTMRKFRSFRWVKADKLDVYFGQNLICYQKQGRIIEGDPVKVVCGTWYKGGQKSILTTVMLALARFI</sequence>
<evidence type="ECO:0000313" key="2">
    <source>
        <dbReference type="EMBL" id="CAD9763858.1"/>
    </source>
</evidence>
<dbReference type="Pfam" id="PF03473">
    <property type="entry name" value="MOSC"/>
    <property type="match status" value="1"/>
</dbReference>
<dbReference type="InterPro" id="IPR011037">
    <property type="entry name" value="Pyrv_Knase-like_insert_dom_sf"/>
</dbReference>
<dbReference type="Pfam" id="PF03476">
    <property type="entry name" value="MOSC_N"/>
    <property type="match status" value="1"/>
</dbReference>
<name>A0A7S2TQB1_9EUKA</name>
<dbReference type="InterPro" id="IPR005303">
    <property type="entry name" value="MOCOS_middle"/>
</dbReference>
<dbReference type="PROSITE" id="PS51340">
    <property type="entry name" value="MOSC"/>
    <property type="match status" value="1"/>
</dbReference>
<organism evidence="2">
    <name type="scientific">Lotharella oceanica</name>
    <dbReference type="NCBI Taxonomy" id="641309"/>
    <lineage>
        <taxon>Eukaryota</taxon>
        <taxon>Sar</taxon>
        <taxon>Rhizaria</taxon>
        <taxon>Cercozoa</taxon>
        <taxon>Chlorarachniophyceae</taxon>
        <taxon>Lotharella</taxon>
    </lineage>
</organism>
<gene>
    <name evidence="2" type="ORF">LSP00402_LOCUS9877</name>
</gene>
<dbReference type="GO" id="GO:0003824">
    <property type="term" value="F:catalytic activity"/>
    <property type="evidence" value="ECO:0007669"/>
    <property type="project" value="InterPro"/>
</dbReference>
<dbReference type="EMBL" id="HBHP01015915">
    <property type="protein sequence ID" value="CAD9763858.1"/>
    <property type="molecule type" value="Transcribed_RNA"/>
</dbReference>
<reference evidence="2" key="1">
    <citation type="submission" date="2021-01" db="EMBL/GenBank/DDBJ databases">
        <authorList>
            <person name="Corre E."/>
            <person name="Pelletier E."/>
            <person name="Niang G."/>
            <person name="Scheremetjew M."/>
            <person name="Finn R."/>
            <person name="Kale V."/>
            <person name="Holt S."/>
            <person name="Cochrane G."/>
            <person name="Meng A."/>
            <person name="Brown T."/>
            <person name="Cohen L."/>
        </authorList>
    </citation>
    <scope>NUCLEOTIDE SEQUENCE</scope>
    <source>
        <strain evidence="2">CCMP622</strain>
    </source>
</reference>
<dbReference type="GO" id="GO:0030170">
    <property type="term" value="F:pyridoxal phosphate binding"/>
    <property type="evidence" value="ECO:0007669"/>
    <property type="project" value="InterPro"/>
</dbReference>
<feature type="domain" description="MOSC" evidence="1">
    <location>
        <begin position="183"/>
        <end position="339"/>
    </location>
</feature>
<protein>
    <recommendedName>
        <fullName evidence="1">MOSC domain-containing protein</fullName>
    </recommendedName>
</protein>
<evidence type="ECO:0000259" key="1">
    <source>
        <dbReference type="PROSITE" id="PS51340"/>
    </source>
</evidence>